<dbReference type="AlphaFoldDB" id="A0A6L5T7Q9"/>
<dbReference type="EMBL" id="WKQP01000011">
    <property type="protein sequence ID" value="MSC60227.1"/>
    <property type="molecule type" value="Genomic_DNA"/>
</dbReference>
<accession>A0A6L5T7Q9</accession>
<dbReference type="SUPFAM" id="SSF53448">
    <property type="entry name" value="Nucleotide-diphospho-sugar transferases"/>
    <property type="match status" value="2"/>
</dbReference>
<proteinExistence type="predicted"/>
<dbReference type="Proteomes" id="UP000479563">
    <property type="component" value="Unassembled WGS sequence"/>
</dbReference>
<keyword evidence="1" id="KW-0328">Glycosyltransferase</keyword>
<evidence type="ECO:0000259" key="3">
    <source>
        <dbReference type="Pfam" id="PF00535"/>
    </source>
</evidence>
<dbReference type="GO" id="GO:0016757">
    <property type="term" value="F:glycosyltransferase activity"/>
    <property type="evidence" value="ECO:0007669"/>
    <property type="project" value="UniProtKB-KW"/>
</dbReference>
<evidence type="ECO:0000313" key="4">
    <source>
        <dbReference type="EMBL" id="MSC60227.1"/>
    </source>
</evidence>
<feature type="domain" description="Glycosyltransferase 2-like" evidence="3">
    <location>
        <begin position="8"/>
        <end position="132"/>
    </location>
</feature>
<dbReference type="CDD" id="cd00761">
    <property type="entry name" value="Glyco_tranf_GTA_type"/>
    <property type="match status" value="1"/>
</dbReference>
<dbReference type="PANTHER" id="PTHR22916:SF51">
    <property type="entry name" value="GLYCOSYLTRANSFERASE EPSH-RELATED"/>
    <property type="match status" value="1"/>
</dbReference>
<dbReference type="Pfam" id="PF01501">
    <property type="entry name" value="Glyco_transf_8"/>
    <property type="match status" value="1"/>
</dbReference>
<comment type="caution">
    <text evidence="4">The sequence shown here is derived from an EMBL/GenBank/DDBJ whole genome shotgun (WGS) entry which is preliminary data.</text>
</comment>
<dbReference type="Pfam" id="PF00535">
    <property type="entry name" value="Glycos_transf_2"/>
    <property type="match status" value="1"/>
</dbReference>
<dbReference type="InterPro" id="IPR001173">
    <property type="entry name" value="Glyco_trans_2-like"/>
</dbReference>
<organism evidence="4 5">
    <name type="scientific">Agathobacter rectalis</name>
    <dbReference type="NCBI Taxonomy" id="39491"/>
    <lineage>
        <taxon>Bacteria</taxon>
        <taxon>Bacillati</taxon>
        <taxon>Bacillota</taxon>
        <taxon>Clostridia</taxon>
        <taxon>Lachnospirales</taxon>
        <taxon>Lachnospiraceae</taxon>
        <taxon>Agathobacter</taxon>
    </lineage>
</organism>
<protein>
    <submittedName>
        <fullName evidence="4">Glycosyltransferase</fullName>
    </submittedName>
</protein>
<gene>
    <name evidence="4" type="ORF">GKE07_08470</name>
</gene>
<evidence type="ECO:0000256" key="1">
    <source>
        <dbReference type="ARBA" id="ARBA00022676"/>
    </source>
</evidence>
<evidence type="ECO:0000313" key="5">
    <source>
        <dbReference type="Proteomes" id="UP000479563"/>
    </source>
</evidence>
<keyword evidence="2 4" id="KW-0808">Transferase</keyword>
<dbReference type="PANTHER" id="PTHR22916">
    <property type="entry name" value="GLYCOSYLTRANSFERASE"/>
    <property type="match status" value="1"/>
</dbReference>
<dbReference type="RefSeq" id="WP_154267008.1">
    <property type="nucleotide sequence ID" value="NZ_WKQP01000011.1"/>
</dbReference>
<evidence type="ECO:0000256" key="2">
    <source>
        <dbReference type="ARBA" id="ARBA00022679"/>
    </source>
</evidence>
<name>A0A6L5T7Q9_9FIRM</name>
<reference evidence="4 5" key="1">
    <citation type="journal article" date="2019" name="Nat. Med.">
        <title>A library of human gut bacterial isolates paired with longitudinal multiomics data enables mechanistic microbiome research.</title>
        <authorList>
            <person name="Poyet M."/>
            <person name="Groussin M."/>
            <person name="Gibbons S.M."/>
            <person name="Avila-Pacheco J."/>
            <person name="Jiang X."/>
            <person name="Kearney S.M."/>
            <person name="Perrotta A.R."/>
            <person name="Berdy B."/>
            <person name="Zhao S."/>
            <person name="Lieberman T.D."/>
            <person name="Swanson P.K."/>
            <person name="Smith M."/>
            <person name="Roesemann S."/>
            <person name="Alexander J.E."/>
            <person name="Rich S.A."/>
            <person name="Livny J."/>
            <person name="Vlamakis H."/>
            <person name="Clish C."/>
            <person name="Bullock K."/>
            <person name="Deik A."/>
            <person name="Scott J."/>
            <person name="Pierce K.A."/>
            <person name="Xavier R.J."/>
            <person name="Alm E.J."/>
        </authorList>
    </citation>
    <scope>NUCLEOTIDE SEQUENCE [LARGE SCALE GENOMIC DNA]</scope>
    <source>
        <strain evidence="4 5">BIOML-A11</strain>
    </source>
</reference>
<sequence>MNGKDKISVIIPCYNVQKYIMRCFDSIYSQTYGFENLEVILIDDLSTDNTWSILESLQRKYPENVISLKIQKKGKCGGARNLGMDICTGKYITFVDADDYVHPDMLRVLYDRMTEDDYDVAQCGVSCFKADKPNVLEVNDFEIQRLDLDNVDNRKNLIIGLTGFTNVTAWAKLYSTKFIIEHNLRFIEDVYYEDTHFSMLCVLLAKKYCKVQSTLYYYFENTEGIIRSEISNAKIRDAKIIMDHIRRAIQSRKAELGNVIEQCYCEIQTFLLWHQYIEPYSRIETFMKRELDICKEEFLKGEPDIFNNPYVRAFSDDAVLKRMSKLRVTAKKMDNVWFLDNAIHICLGIHDKDGNYSVWAGTTMQSIVENTKAPIVFHILHDDTLNEMNKNKLSLIADNSGNGIEFHHFNPDIFGSLADSMNRFTIGTMFRIMLPDIMPDLKKIIYLDSDLFVNTDIEELWNLDIDDYCLAAVPDCLVIRNLENPHAVAAGQTSRDRYFNLGVLCMNLDNIRKNGSLFQQVMDYLNANSQADISDQDALNAIFSGKTLLIDEKWNYFVIEARKHNEKVEKKIYHYAATLLILHTNNEIDRAYYFTILRTPWGEQMEDGLLCNSMGRIVDRTGMLEKLLKKVTQNNIRFVFYGGENSSIRNAMRLLNRNFDSCEWHEHLKENEIICDDNTVYIVSAEADDGNGLEILANAGLENGENYFITQRFLHYTEGGFAL</sequence>
<dbReference type="Gene3D" id="3.90.550.10">
    <property type="entry name" value="Spore Coat Polysaccharide Biosynthesis Protein SpsA, Chain A"/>
    <property type="match status" value="2"/>
</dbReference>
<dbReference type="InterPro" id="IPR029044">
    <property type="entry name" value="Nucleotide-diphossugar_trans"/>
</dbReference>
<dbReference type="InterPro" id="IPR002495">
    <property type="entry name" value="Glyco_trans_8"/>
</dbReference>
<dbReference type="CDD" id="cd04194">
    <property type="entry name" value="GT8_A4GalT_like"/>
    <property type="match status" value="1"/>
</dbReference>